<dbReference type="InterPro" id="IPR009057">
    <property type="entry name" value="Homeodomain-like_sf"/>
</dbReference>
<evidence type="ECO:0000313" key="8">
    <source>
        <dbReference type="EMBL" id="SOE91422.1"/>
    </source>
</evidence>
<dbReference type="PANTHER" id="PTHR32071">
    <property type="entry name" value="TRANSCRIPTIONAL REGULATORY PROTEIN"/>
    <property type="match status" value="1"/>
</dbReference>
<reference evidence="8 9" key="1">
    <citation type="submission" date="2017-09" db="EMBL/GenBank/DDBJ databases">
        <authorList>
            <person name="Varghese N."/>
            <person name="Submissions S."/>
        </authorList>
    </citation>
    <scope>NUCLEOTIDE SEQUENCE [LARGE SCALE GENOMIC DNA]</scope>
    <source>
        <strain evidence="8 9">OK806</strain>
    </source>
</reference>
<dbReference type="FunFam" id="3.40.50.300:FF:000006">
    <property type="entry name" value="DNA-binding transcriptional regulator NtrC"/>
    <property type="match status" value="1"/>
</dbReference>
<dbReference type="Gene3D" id="1.10.10.60">
    <property type="entry name" value="Homeodomain-like"/>
    <property type="match status" value="1"/>
</dbReference>
<protein>
    <submittedName>
        <fullName evidence="8">PAS domain S-box-containing protein</fullName>
    </submittedName>
</protein>
<dbReference type="Gene3D" id="3.40.50.300">
    <property type="entry name" value="P-loop containing nucleotide triphosphate hydrolases"/>
    <property type="match status" value="1"/>
</dbReference>
<keyword evidence="1" id="KW-0547">Nucleotide-binding</keyword>
<dbReference type="GO" id="GO:0005524">
    <property type="term" value="F:ATP binding"/>
    <property type="evidence" value="ECO:0007669"/>
    <property type="project" value="UniProtKB-KW"/>
</dbReference>
<dbReference type="PROSITE" id="PS00675">
    <property type="entry name" value="SIGMA54_INTERACT_1"/>
    <property type="match status" value="1"/>
</dbReference>
<dbReference type="AlphaFoldDB" id="A0A7Z7IF34"/>
<dbReference type="InterPro" id="IPR025943">
    <property type="entry name" value="Sigma_54_int_dom_ATP-bd_2"/>
</dbReference>
<evidence type="ECO:0000256" key="2">
    <source>
        <dbReference type="ARBA" id="ARBA00022840"/>
    </source>
</evidence>
<dbReference type="Gene3D" id="1.10.8.60">
    <property type="match status" value="1"/>
</dbReference>
<dbReference type="Pfam" id="PF00158">
    <property type="entry name" value="Sigma54_activat"/>
    <property type="match status" value="1"/>
</dbReference>
<keyword evidence="2" id="KW-0067">ATP-binding</keyword>
<feature type="domain" description="Sigma-54 factor interaction" evidence="7">
    <location>
        <begin position="251"/>
        <end position="481"/>
    </location>
</feature>
<dbReference type="Pfam" id="PF02954">
    <property type="entry name" value="HTH_8"/>
    <property type="match status" value="1"/>
</dbReference>
<evidence type="ECO:0000256" key="5">
    <source>
        <dbReference type="ARBA" id="ARBA00023163"/>
    </source>
</evidence>
<dbReference type="GO" id="GO:0043565">
    <property type="term" value="F:sequence-specific DNA binding"/>
    <property type="evidence" value="ECO:0007669"/>
    <property type="project" value="InterPro"/>
</dbReference>
<keyword evidence="5" id="KW-0804">Transcription</keyword>
<dbReference type="CDD" id="cd00009">
    <property type="entry name" value="AAA"/>
    <property type="match status" value="1"/>
</dbReference>
<organism evidence="8 9">
    <name type="scientific">Caballeronia arationis</name>
    <dbReference type="NCBI Taxonomy" id="1777142"/>
    <lineage>
        <taxon>Bacteria</taxon>
        <taxon>Pseudomonadati</taxon>
        <taxon>Pseudomonadota</taxon>
        <taxon>Betaproteobacteria</taxon>
        <taxon>Burkholderiales</taxon>
        <taxon>Burkholderiaceae</taxon>
        <taxon>Caballeronia</taxon>
    </lineage>
</organism>
<feature type="coiled-coil region" evidence="6">
    <location>
        <begin position="217"/>
        <end position="244"/>
    </location>
</feature>
<dbReference type="InterPro" id="IPR035965">
    <property type="entry name" value="PAS-like_dom_sf"/>
</dbReference>
<dbReference type="SUPFAM" id="SSF55785">
    <property type="entry name" value="PYP-like sensor domain (PAS domain)"/>
    <property type="match status" value="1"/>
</dbReference>
<dbReference type="InterPro" id="IPR058031">
    <property type="entry name" value="AAA_lid_NorR"/>
</dbReference>
<keyword evidence="9" id="KW-1185">Reference proteome</keyword>
<dbReference type="SUPFAM" id="SSF46689">
    <property type="entry name" value="Homeodomain-like"/>
    <property type="match status" value="1"/>
</dbReference>
<dbReference type="SMART" id="SM00382">
    <property type="entry name" value="AAA"/>
    <property type="match status" value="1"/>
</dbReference>
<keyword evidence="3" id="KW-0805">Transcription regulation</keyword>
<proteinExistence type="predicted"/>
<dbReference type="SUPFAM" id="SSF52540">
    <property type="entry name" value="P-loop containing nucleoside triphosphate hydrolases"/>
    <property type="match status" value="1"/>
</dbReference>
<dbReference type="InterPro" id="IPR027417">
    <property type="entry name" value="P-loop_NTPase"/>
</dbReference>
<comment type="caution">
    <text evidence="8">The sequence shown here is derived from an EMBL/GenBank/DDBJ whole genome shotgun (WGS) entry which is preliminary data.</text>
</comment>
<dbReference type="InterPro" id="IPR003593">
    <property type="entry name" value="AAA+_ATPase"/>
</dbReference>
<evidence type="ECO:0000256" key="1">
    <source>
        <dbReference type="ARBA" id="ARBA00022741"/>
    </source>
</evidence>
<dbReference type="InterPro" id="IPR025944">
    <property type="entry name" value="Sigma_54_int_dom_CS"/>
</dbReference>
<dbReference type="PROSITE" id="PS00688">
    <property type="entry name" value="SIGMA54_INTERACT_3"/>
    <property type="match status" value="1"/>
</dbReference>
<dbReference type="PRINTS" id="PR01590">
    <property type="entry name" value="HTHFIS"/>
</dbReference>
<evidence type="ECO:0000256" key="6">
    <source>
        <dbReference type="SAM" id="Coils"/>
    </source>
</evidence>
<dbReference type="EMBL" id="OCSU01000004">
    <property type="protein sequence ID" value="SOE91422.1"/>
    <property type="molecule type" value="Genomic_DNA"/>
</dbReference>
<dbReference type="Proteomes" id="UP000219522">
    <property type="component" value="Unassembled WGS sequence"/>
</dbReference>
<sequence length="568" mass="63445">MSVCFDYTWNTQKRIGGDVGHATTGVLVLDTAGQVRFAAGLGSDTSVIDAVTSLWRRRATMPLKRMFALNELERPLTVATVSTAQGACFLLFLGEQGDELSEFIASVDFSDEILRHFVTNAYEAVTVVDREGTLRYISPIHERFFGLRHGAGTGRPVTEVIENTRLPEVAKSGKREIGQVQEMNGITRVVTRTPIFDRDQNCVGAIGQVMFKGPEAIEQLSVELARVRQELAFYQRELSGMRNRAYGLDQIVGDSDSVRRLKDDIVRVAPLDVPVLLVGESGTGKELVAHAIHLLSGRSDKPLVLVNAAAMPANLVESELFGYEGGAFTGADKKGRKGKFELADTGTLFLDEIGDMPLEMQVKLLRVLQDGTFERLGGDRPKRSDFRLISASNRNFDAMIKDSSFRLDLFYRISAVTLRLPPLRERLDDIPLLADKFLSDFATRHRMPKKSLKPDVIRHLQERPWPGNIRQLQHAIERAVIFSDNDYLSVENFEQSSVQSDLDPSGYPDLTRSSSLSRAGIRVAKEKVELDLIKQALAEHKGNKKRVAEVLGMSRSYLYKRLKELENH</sequence>
<dbReference type="InterPro" id="IPR025662">
    <property type="entry name" value="Sigma_54_int_dom_ATP-bd_1"/>
</dbReference>
<keyword evidence="4" id="KW-0238">DNA-binding</keyword>
<dbReference type="PROSITE" id="PS00676">
    <property type="entry name" value="SIGMA54_INTERACT_2"/>
    <property type="match status" value="1"/>
</dbReference>
<name>A0A7Z7IF34_9BURK</name>
<accession>A0A7Z7IF34</accession>
<dbReference type="GO" id="GO:0006355">
    <property type="term" value="P:regulation of DNA-templated transcription"/>
    <property type="evidence" value="ECO:0007669"/>
    <property type="project" value="InterPro"/>
</dbReference>
<evidence type="ECO:0000256" key="3">
    <source>
        <dbReference type="ARBA" id="ARBA00023015"/>
    </source>
</evidence>
<dbReference type="InterPro" id="IPR002197">
    <property type="entry name" value="HTH_Fis"/>
</dbReference>
<dbReference type="RefSeq" id="WP_235025998.1">
    <property type="nucleotide sequence ID" value="NZ_FCOG02000094.1"/>
</dbReference>
<dbReference type="Gene3D" id="3.30.450.20">
    <property type="entry name" value="PAS domain"/>
    <property type="match status" value="1"/>
</dbReference>
<dbReference type="Pfam" id="PF25601">
    <property type="entry name" value="AAA_lid_14"/>
    <property type="match status" value="1"/>
</dbReference>
<dbReference type="InterPro" id="IPR002078">
    <property type="entry name" value="Sigma_54_int"/>
</dbReference>
<keyword evidence="6" id="KW-0175">Coiled coil</keyword>
<dbReference type="PANTHER" id="PTHR32071:SF57">
    <property type="entry name" value="C4-DICARBOXYLATE TRANSPORT TRANSCRIPTIONAL REGULATORY PROTEIN DCTD"/>
    <property type="match status" value="1"/>
</dbReference>
<evidence type="ECO:0000259" key="7">
    <source>
        <dbReference type="PROSITE" id="PS50045"/>
    </source>
</evidence>
<dbReference type="PROSITE" id="PS50045">
    <property type="entry name" value="SIGMA54_INTERACT_4"/>
    <property type="match status" value="1"/>
</dbReference>
<evidence type="ECO:0000313" key="9">
    <source>
        <dbReference type="Proteomes" id="UP000219522"/>
    </source>
</evidence>
<evidence type="ECO:0000256" key="4">
    <source>
        <dbReference type="ARBA" id="ARBA00023125"/>
    </source>
</evidence>
<gene>
    <name evidence="8" type="ORF">SAMN05446927_8346</name>
</gene>